<dbReference type="AlphaFoldDB" id="A0AAV7I364"/>
<feature type="region of interest" description="Disordered" evidence="1">
    <location>
        <begin position="220"/>
        <end position="257"/>
    </location>
</feature>
<dbReference type="Proteomes" id="UP000826195">
    <property type="component" value="Unassembled WGS sequence"/>
</dbReference>
<proteinExistence type="predicted"/>
<feature type="region of interest" description="Disordered" evidence="1">
    <location>
        <begin position="88"/>
        <end position="113"/>
    </location>
</feature>
<evidence type="ECO:0000256" key="1">
    <source>
        <dbReference type="SAM" id="MobiDB-lite"/>
    </source>
</evidence>
<keyword evidence="3" id="KW-1185">Reference proteome</keyword>
<sequence>MNALSSSDDSSDDEEILRNFDTEANLIIRTDTLPKKSADKYLSNYDAYKKWLDEHKGSLSSSDEHYVENSLKTRQRIFDKITGTVVRGINNNSKPSTSSNSSTTPNNDGNVQYADQDFEDDFILNTEDLVAIDNLNVPEKPTSSLPLTKTTATVITTDVRRSPQVTQPTHFTMKSPINVFLQEQETEPAKKRLKSNPSITFVKEKKLNLSSYADTYNTYNNCTFNAASPEKKSKVKDEREQNEKEEEIKKYERERRE</sequence>
<feature type="compositionally biased region" description="Low complexity" evidence="1">
    <location>
        <begin position="90"/>
        <end position="107"/>
    </location>
</feature>
<dbReference type="EMBL" id="JAHXZJ010002609">
    <property type="protein sequence ID" value="KAH0540404.1"/>
    <property type="molecule type" value="Genomic_DNA"/>
</dbReference>
<organism evidence="2 3">
    <name type="scientific">Cotesia glomerata</name>
    <name type="common">Lepidopteran parasitic wasp</name>
    <name type="synonym">Apanteles glomeratus</name>
    <dbReference type="NCBI Taxonomy" id="32391"/>
    <lineage>
        <taxon>Eukaryota</taxon>
        <taxon>Metazoa</taxon>
        <taxon>Ecdysozoa</taxon>
        <taxon>Arthropoda</taxon>
        <taxon>Hexapoda</taxon>
        <taxon>Insecta</taxon>
        <taxon>Pterygota</taxon>
        <taxon>Neoptera</taxon>
        <taxon>Endopterygota</taxon>
        <taxon>Hymenoptera</taxon>
        <taxon>Apocrita</taxon>
        <taxon>Ichneumonoidea</taxon>
        <taxon>Braconidae</taxon>
        <taxon>Microgastrinae</taxon>
        <taxon>Cotesia</taxon>
    </lineage>
</organism>
<accession>A0AAV7I364</accession>
<evidence type="ECO:0000313" key="3">
    <source>
        <dbReference type="Proteomes" id="UP000826195"/>
    </source>
</evidence>
<reference evidence="2 3" key="1">
    <citation type="journal article" date="2021" name="J. Hered.">
        <title>A chromosome-level genome assembly of the parasitoid wasp, Cotesia glomerata (Hymenoptera: Braconidae).</title>
        <authorList>
            <person name="Pinto B.J."/>
            <person name="Weis J.J."/>
            <person name="Gamble T."/>
            <person name="Ode P.J."/>
            <person name="Paul R."/>
            <person name="Zaspel J.M."/>
        </authorList>
    </citation>
    <scope>NUCLEOTIDE SEQUENCE [LARGE SCALE GENOMIC DNA]</scope>
    <source>
        <strain evidence="2">CgM1</strain>
    </source>
</reference>
<comment type="caution">
    <text evidence="2">The sequence shown here is derived from an EMBL/GenBank/DDBJ whole genome shotgun (WGS) entry which is preliminary data.</text>
</comment>
<gene>
    <name evidence="2" type="ORF">KQX54_017126</name>
</gene>
<feature type="compositionally biased region" description="Basic and acidic residues" evidence="1">
    <location>
        <begin position="229"/>
        <end position="257"/>
    </location>
</feature>
<protein>
    <submittedName>
        <fullName evidence="2">Uncharacterized protein</fullName>
    </submittedName>
</protein>
<name>A0AAV7I364_COTGL</name>
<evidence type="ECO:0000313" key="2">
    <source>
        <dbReference type="EMBL" id="KAH0540404.1"/>
    </source>
</evidence>